<dbReference type="EMBL" id="JBJJXI010000020">
    <property type="protein sequence ID" value="KAL3405584.1"/>
    <property type="molecule type" value="Genomic_DNA"/>
</dbReference>
<dbReference type="AlphaFoldDB" id="A0ABD2XKY2"/>
<evidence type="ECO:0000313" key="2">
    <source>
        <dbReference type="EMBL" id="KAL3405584.1"/>
    </source>
</evidence>
<comment type="caution">
    <text evidence="2">The sequence shown here is derived from an EMBL/GenBank/DDBJ whole genome shotgun (WGS) entry which is preliminary data.</text>
</comment>
<keyword evidence="3" id="KW-1185">Reference proteome</keyword>
<accession>A0ABD2XKY2</accession>
<proteinExistence type="predicted"/>
<protein>
    <submittedName>
        <fullName evidence="2">Uncharacterized protein</fullName>
    </submittedName>
</protein>
<name>A0ABD2XKY2_9HYME</name>
<sequence length="161" mass="17833">MKFSLLYIRDTTRESQESVSGVRISCASDFVSSSVRPPPPSSLMTSFLIVTFSVLASETTLLLLPRHIYGGTKYVSDPSCIFAGYLQKCTAQIRVCRRSSSVKQIPKVHVCMRTIYTSMHTAPHLRSTSSPIPSPKSSWQQQLPSNPGIKEASPRAQKRRG</sequence>
<organism evidence="2 3">
    <name type="scientific">Trichogramma kaykai</name>
    <dbReference type="NCBI Taxonomy" id="54128"/>
    <lineage>
        <taxon>Eukaryota</taxon>
        <taxon>Metazoa</taxon>
        <taxon>Ecdysozoa</taxon>
        <taxon>Arthropoda</taxon>
        <taxon>Hexapoda</taxon>
        <taxon>Insecta</taxon>
        <taxon>Pterygota</taxon>
        <taxon>Neoptera</taxon>
        <taxon>Endopterygota</taxon>
        <taxon>Hymenoptera</taxon>
        <taxon>Apocrita</taxon>
        <taxon>Proctotrupomorpha</taxon>
        <taxon>Chalcidoidea</taxon>
        <taxon>Trichogrammatidae</taxon>
        <taxon>Trichogramma</taxon>
    </lineage>
</organism>
<feature type="region of interest" description="Disordered" evidence="1">
    <location>
        <begin position="123"/>
        <end position="161"/>
    </location>
</feature>
<evidence type="ECO:0000313" key="3">
    <source>
        <dbReference type="Proteomes" id="UP001627154"/>
    </source>
</evidence>
<reference evidence="2 3" key="1">
    <citation type="journal article" date="2024" name="bioRxiv">
        <title>A reference genome for Trichogramma kaykai: A tiny desert-dwelling parasitoid wasp with competing sex-ratio distorters.</title>
        <authorList>
            <person name="Culotta J."/>
            <person name="Lindsey A.R."/>
        </authorList>
    </citation>
    <scope>NUCLEOTIDE SEQUENCE [LARGE SCALE GENOMIC DNA]</scope>
    <source>
        <strain evidence="2 3">KSX58</strain>
    </source>
</reference>
<evidence type="ECO:0000256" key="1">
    <source>
        <dbReference type="SAM" id="MobiDB-lite"/>
    </source>
</evidence>
<gene>
    <name evidence="2" type="ORF">TKK_001963</name>
</gene>
<dbReference type="Proteomes" id="UP001627154">
    <property type="component" value="Unassembled WGS sequence"/>
</dbReference>
<feature type="compositionally biased region" description="Low complexity" evidence="1">
    <location>
        <begin position="127"/>
        <end position="138"/>
    </location>
</feature>